<dbReference type="Proteomes" id="UP000515240">
    <property type="component" value="Chromosome"/>
</dbReference>
<dbReference type="AlphaFoldDB" id="A0A7G5EJH4"/>
<dbReference type="KEGG" id="cpis:HS961_15595"/>
<accession>A0A7G5EJH4</accession>
<evidence type="ECO:0000313" key="1">
    <source>
        <dbReference type="EMBL" id="QMV74149.1"/>
    </source>
</evidence>
<reference evidence="1 2" key="1">
    <citation type="journal article" date="2020" name="G3 (Bethesda)">
        <title>CeMbio - The Caenorhabditis elegans Microbiome Resource.</title>
        <authorList>
            <person name="Dirksen P."/>
            <person name="Assie A."/>
            <person name="Zimmermann J."/>
            <person name="Zhang F."/>
            <person name="Tietje A.M."/>
            <person name="Marsh S.A."/>
            <person name="Felix M.A."/>
            <person name="Shapira M."/>
            <person name="Kaleta C."/>
            <person name="Schulenburg H."/>
            <person name="Samuel B."/>
        </authorList>
    </citation>
    <scope>NUCLEOTIDE SEQUENCE [LARGE SCALE GENOMIC DNA]</scope>
    <source>
        <strain evidence="1 2">BIGb0172</strain>
    </source>
</reference>
<keyword evidence="2" id="KW-1185">Reference proteome</keyword>
<organism evidence="1 2">
    <name type="scientific">Comamonas piscis</name>
    <dbReference type="NCBI Taxonomy" id="1562974"/>
    <lineage>
        <taxon>Bacteria</taxon>
        <taxon>Pseudomonadati</taxon>
        <taxon>Pseudomonadota</taxon>
        <taxon>Betaproteobacteria</taxon>
        <taxon>Burkholderiales</taxon>
        <taxon>Comamonadaceae</taxon>
        <taxon>Comamonas</taxon>
    </lineage>
</organism>
<sequence>MKLAEALLLRADHKKKLLSLRERIARNAMVQEGEQPKERVDDLLAEANSTLLAQQQLVRAINTANETARIADGRLLADILAQRDTLVAQHSLLVATIAATDKDVDRYSQREIKWLPQINVASLQKQADDLSRRIRETNVVLQSANWQIDVAA</sequence>
<dbReference type="NCBIfam" id="NF038048">
    <property type="entry name" value="DIP1984_fam"/>
    <property type="match status" value="1"/>
</dbReference>
<dbReference type="Pfam" id="PF20935">
    <property type="entry name" value="DUF6847"/>
    <property type="match status" value="1"/>
</dbReference>
<dbReference type="InterPro" id="IPR047741">
    <property type="entry name" value="DIP1984-like"/>
</dbReference>
<protein>
    <submittedName>
        <fullName evidence="1">DIP1984 family protein</fullName>
    </submittedName>
</protein>
<dbReference type="RefSeq" id="WP_182323517.1">
    <property type="nucleotide sequence ID" value="NZ_CP058554.1"/>
</dbReference>
<dbReference type="Gene3D" id="6.10.320.10">
    <property type="match status" value="1"/>
</dbReference>
<dbReference type="EMBL" id="CP058554">
    <property type="protein sequence ID" value="QMV74149.1"/>
    <property type="molecule type" value="Genomic_DNA"/>
</dbReference>
<gene>
    <name evidence="1" type="ORF">HS961_15595</name>
</gene>
<proteinExistence type="predicted"/>
<dbReference type="CDD" id="cd12208">
    <property type="entry name" value="DIP1984-like"/>
    <property type="match status" value="1"/>
</dbReference>
<evidence type="ECO:0000313" key="2">
    <source>
        <dbReference type="Proteomes" id="UP000515240"/>
    </source>
</evidence>
<name>A0A7G5EJH4_9BURK</name>